<feature type="domain" description="O-methyltransferase C-terminal" evidence="5">
    <location>
        <begin position="137"/>
        <end position="320"/>
    </location>
</feature>
<dbReference type="RefSeq" id="WP_062941044.1">
    <property type="nucleotide sequence ID" value="NZ_CP171845.1"/>
</dbReference>
<comment type="caution">
    <text evidence="7">The sequence shown here is derived from an EMBL/GenBank/DDBJ whole genome shotgun (WGS) entry which is preliminary data.</text>
</comment>
<dbReference type="InterPro" id="IPR036388">
    <property type="entry name" value="WH-like_DNA-bd_sf"/>
</dbReference>
<evidence type="ECO:0000256" key="1">
    <source>
        <dbReference type="ARBA" id="ARBA00022603"/>
    </source>
</evidence>
<keyword evidence="3" id="KW-0949">S-adenosyl-L-methionine</keyword>
<dbReference type="InterPro" id="IPR001077">
    <property type="entry name" value="COMT_C"/>
</dbReference>
<dbReference type="Pfam" id="PF08100">
    <property type="entry name" value="Dimerisation"/>
    <property type="match status" value="1"/>
</dbReference>
<evidence type="ECO:0000256" key="3">
    <source>
        <dbReference type="ARBA" id="ARBA00022691"/>
    </source>
</evidence>
<dbReference type="Gene3D" id="3.40.50.150">
    <property type="entry name" value="Vaccinia Virus protein VP39"/>
    <property type="match status" value="1"/>
</dbReference>
<dbReference type="SUPFAM" id="SSF46785">
    <property type="entry name" value="Winged helix' DNA-binding domain"/>
    <property type="match status" value="1"/>
</dbReference>
<dbReference type="Pfam" id="PF00891">
    <property type="entry name" value="Methyltransf_2"/>
    <property type="match status" value="1"/>
</dbReference>
<evidence type="ECO:0000259" key="5">
    <source>
        <dbReference type="Pfam" id="PF00891"/>
    </source>
</evidence>
<dbReference type="InterPro" id="IPR029063">
    <property type="entry name" value="SAM-dependent_MTases_sf"/>
</dbReference>
<dbReference type="PANTHER" id="PTHR43712">
    <property type="entry name" value="PUTATIVE (AFU_ORTHOLOGUE AFUA_4G14580)-RELATED"/>
    <property type="match status" value="1"/>
</dbReference>
<dbReference type="EMBL" id="LVYU01000078">
    <property type="protein sequence ID" value="KZB02013.1"/>
    <property type="molecule type" value="Genomic_DNA"/>
</dbReference>
<dbReference type="InterPro" id="IPR012967">
    <property type="entry name" value="COMT_dimerisation"/>
</dbReference>
<keyword evidence="1 7" id="KW-0489">Methyltransferase</keyword>
<dbReference type="PIRSF" id="PIRSF005739">
    <property type="entry name" value="O-mtase"/>
    <property type="match status" value="1"/>
</dbReference>
<dbReference type="InterPro" id="IPR016461">
    <property type="entry name" value="COMT-like"/>
</dbReference>
<reference evidence="7" key="1">
    <citation type="submission" date="2016-03" db="EMBL/GenBank/DDBJ databases">
        <title>Microsymbionts genomes from the relict species Vavilovia formosa.</title>
        <authorList>
            <person name="Chirak E."/>
            <person name="Kimeklis A."/>
            <person name="Kopat V."/>
            <person name="Andronov E."/>
        </authorList>
    </citation>
    <scope>NUCLEOTIDE SEQUENCE [LARGE SCALE GENOMIC DNA]</scope>
    <source>
        <strain evidence="7">Vaf12</strain>
    </source>
</reference>
<feature type="active site" description="Proton acceptor" evidence="4">
    <location>
        <position position="249"/>
    </location>
</feature>
<keyword evidence="2 7" id="KW-0808">Transferase</keyword>
<evidence type="ECO:0000259" key="6">
    <source>
        <dbReference type="Pfam" id="PF08100"/>
    </source>
</evidence>
<dbReference type="AlphaFoldDB" id="A0A154INC0"/>
<protein>
    <submittedName>
        <fullName evidence="7">SAM-dependent methyltransferase</fullName>
    </submittedName>
</protein>
<dbReference type="InterPro" id="IPR036390">
    <property type="entry name" value="WH_DNA-bd_sf"/>
</dbReference>
<dbReference type="Gene3D" id="1.20.5.840">
    <property type="entry name" value="hypothetical RNA methyltransferase"/>
    <property type="match status" value="1"/>
</dbReference>
<dbReference type="GO" id="GO:0046983">
    <property type="term" value="F:protein dimerization activity"/>
    <property type="evidence" value="ECO:0007669"/>
    <property type="project" value="InterPro"/>
</dbReference>
<sequence>METIVEDAGVGVVSPELVVDALFACRKTAAIRAAIELDLFTHINEGKTAASLASATSTSERGVRILCDYLVVHGFLTKESGQYRMTPSTRMFLDRNSPAYMGAAVEFTAAPEILDNFLRDPAAVVRNGGSAGLANVSADNPVWLKFARGMGSFTGLSAKMLAGEISGSPRPPKKAFDIAAGPGIFGIEIAKAFPTAEIVAVDWAAVLELSRQNAEKAGVASRYRTIAGSAFDVEWDTGYDLVLLPNFLHHFDLPTCAQLLRKIIGSLAEHGRIVAVDFVPNEDGVSPPFPAAFSWEMLASTPAGQAYTQSELTEMARLAGLAGVTVKSMPPTPASIILFE</sequence>
<evidence type="ECO:0000313" key="7">
    <source>
        <dbReference type="EMBL" id="KZB02013.1"/>
    </source>
</evidence>
<dbReference type="GO" id="GO:0032259">
    <property type="term" value="P:methylation"/>
    <property type="evidence" value="ECO:0007669"/>
    <property type="project" value="UniProtKB-KW"/>
</dbReference>
<dbReference type="SUPFAM" id="SSF53335">
    <property type="entry name" value="S-adenosyl-L-methionine-dependent methyltransferases"/>
    <property type="match status" value="1"/>
</dbReference>
<name>A0A154INC0_RHILE</name>
<evidence type="ECO:0000256" key="2">
    <source>
        <dbReference type="ARBA" id="ARBA00022679"/>
    </source>
</evidence>
<organism evidence="7">
    <name type="scientific">Rhizobium leguminosarum</name>
    <dbReference type="NCBI Taxonomy" id="384"/>
    <lineage>
        <taxon>Bacteria</taxon>
        <taxon>Pseudomonadati</taxon>
        <taxon>Pseudomonadota</taxon>
        <taxon>Alphaproteobacteria</taxon>
        <taxon>Hyphomicrobiales</taxon>
        <taxon>Rhizobiaceae</taxon>
        <taxon>Rhizobium/Agrobacterium group</taxon>
        <taxon>Rhizobium</taxon>
    </lineage>
</organism>
<dbReference type="CDD" id="cd02440">
    <property type="entry name" value="AdoMet_MTases"/>
    <property type="match status" value="1"/>
</dbReference>
<proteinExistence type="predicted"/>
<gene>
    <name evidence="7" type="ORF">A4A59_13490</name>
</gene>
<evidence type="ECO:0000256" key="4">
    <source>
        <dbReference type="PIRSR" id="PIRSR005739-1"/>
    </source>
</evidence>
<dbReference type="PANTHER" id="PTHR43712:SF2">
    <property type="entry name" value="O-METHYLTRANSFERASE CICE"/>
    <property type="match status" value="1"/>
</dbReference>
<dbReference type="PROSITE" id="PS51683">
    <property type="entry name" value="SAM_OMT_II"/>
    <property type="match status" value="1"/>
</dbReference>
<feature type="domain" description="O-methyltransferase dimerisation" evidence="6">
    <location>
        <begin position="21"/>
        <end position="94"/>
    </location>
</feature>
<accession>A0A154INC0</accession>
<dbReference type="GO" id="GO:0008171">
    <property type="term" value="F:O-methyltransferase activity"/>
    <property type="evidence" value="ECO:0007669"/>
    <property type="project" value="InterPro"/>
</dbReference>
<dbReference type="Gene3D" id="1.10.10.10">
    <property type="entry name" value="Winged helix-like DNA-binding domain superfamily/Winged helix DNA-binding domain"/>
    <property type="match status" value="1"/>
</dbReference>